<dbReference type="InterPro" id="IPR008966">
    <property type="entry name" value="Adhesion_dom_sf"/>
</dbReference>
<feature type="signal peptide" evidence="5">
    <location>
        <begin position="1"/>
        <end position="23"/>
    </location>
</feature>
<reference evidence="6 7" key="1">
    <citation type="submission" date="2016-05" db="EMBL/GenBank/DDBJ databases">
        <title>Genome Sequence of Pseudomonas citronellolis Strain SJTE-3, an Estrogens and Persistent Organic Pollutants degradation strain.</title>
        <authorList>
            <person name="Liang R."/>
        </authorList>
    </citation>
    <scope>NUCLEOTIDE SEQUENCE [LARGE SCALE GENOMIC DNA]</scope>
    <source>
        <strain evidence="6 7">SJTE-3</strain>
    </source>
</reference>
<dbReference type="InterPro" id="IPR039458">
    <property type="entry name" value="FimA-like"/>
</dbReference>
<dbReference type="GO" id="GO:0043709">
    <property type="term" value="P:cell adhesion involved in single-species biofilm formation"/>
    <property type="evidence" value="ECO:0007669"/>
    <property type="project" value="TreeGrafter"/>
</dbReference>
<evidence type="ECO:0008006" key="8">
    <source>
        <dbReference type="Google" id="ProtNLM"/>
    </source>
</evidence>
<dbReference type="EMBL" id="CP015878">
    <property type="protein sequence ID" value="ANI13230.1"/>
    <property type="molecule type" value="Genomic_DNA"/>
</dbReference>
<comment type="similarity">
    <text evidence="2">Belongs to the fimbrial protein family.</text>
</comment>
<dbReference type="SUPFAM" id="SSF49401">
    <property type="entry name" value="Bacterial adhesins"/>
    <property type="match status" value="1"/>
</dbReference>
<dbReference type="AlphaFoldDB" id="A0A1A9K7Z9"/>
<evidence type="ECO:0000256" key="3">
    <source>
        <dbReference type="ARBA" id="ARBA00022729"/>
    </source>
</evidence>
<evidence type="ECO:0000256" key="1">
    <source>
        <dbReference type="ARBA" id="ARBA00004561"/>
    </source>
</evidence>
<comment type="subcellular location">
    <subcellularLocation>
        <location evidence="1">Fimbrium</location>
    </subcellularLocation>
</comment>
<dbReference type="InterPro" id="IPR050263">
    <property type="entry name" value="Bact_Fimbrial_Adh_Pro"/>
</dbReference>
<dbReference type="PANTHER" id="PTHR33420">
    <property type="entry name" value="FIMBRIAL SUBUNIT ELFA-RELATED"/>
    <property type="match status" value="1"/>
</dbReference>
<protein>
    <recommendedName>
        <fullName evidence="8">Major type 1 subunit fimbrin (Pilin)</fullName>
    </recommendedName>
</protein>
<dbReference type="Pfam" id="PF16970">
    <property type="entry name" value="FimA"/>
    <property type="match status" value="1"/>
</dbReference>
<dbReference type="GO" id="GO:0009289">
    <property type="term" value="C:pilus"/>
    <property type="evidence" value="ECO:0007669"/>
    <property type="project" value="UniProtKB-SubCell"/>
</dbReference>
<evidence type="ECO:0000256" key="4">
    <source>
        <dbReference type="ARBA" id="ARBA00023263"/>
    </source>
</evidence>
<feature type="chain" id="PRO_5008391489" description="Major type 1 subunit fimbrin (Pilin)" evidence="5">
    <location>
        <begin position="24"/>
        <end position="180"/>
    </location>
</feature>
<accession>A0A1A9K7Z9</accession>
<dbReference type="InterPro" id="IPR036937">
    <property type="entry name" value="Adhesion_dom_fimbrial_sf"/>
</dbReference>
<sequence length="180" mass="17799">MSKKLIAALACLSVAGLSGAATAADGTLTFEGLVNAKTCTLEPSSASQLVTLQPVNADLLQGAGTVAGSQTFTLNTTGCDANAMVAAVFATGGNVDPATGNLNNTIPPANGGTNAQVALFRADGTTKIDLSDISSSGGYQVESGADGKASLGLVAKYAASSATTTPGVLKTNLQYTMSYQ</sequence>
<dbReference type="Gene3D" id="2.60.40.1090">
    <property type="entry name" value="Fimbrial-type adhesion domain"/>
    <property type="match status" value="1"/>
</dbReference>
<keyword evidence="3 5" id="KW-0732">Signal</keyword>
<keyword evidence="4" id="KW-0281">Fimbrium</keyword>
<dbReference type="PANTHER" id="PTHR33420:SF3">
    <property type="entry name" value="FIMBRIAL SUBUNIT ELFA"/>
    <property type="match status" value="1"/>
</dbReference>
<evidence type="ECO:0000256" key="2">
    <source>
        <dbReference type="ARBA" id="ARBA00006671"/>
    </source>
</evidence>
<organism evidence="6 7">
    <name type="scientific">Pseudomonas citronellolis</name>
    <dbReference type="NCBI Taxonomy" id="53408"/>
    <lineage>
        <taxon>Bacteria</taxon>
        <taxon>Pseudomonadati</taxon>
        <taxon>Pseudomonadota</taxon>
        <taxon>Gammaproteobacteria</taxon>
        <taxon>Pseudomonadales</taxon>
        <taxon>Pseudomonadaceae</taxon>
        <taxon>Pseudomonas</taxon>
    </lineage>
</organism>
<gene>
    <name evidence="6" type="ORF">A9C11_04205</name>
</gene>
<dbReference type="Proteomes" id="UP000077748">
    <property type="component" value="Chromosome"/>
</dbReference>
<name>A0A1A9K7Z9_9PSED</name>
<evidence type="ECO:0000256" key="5">
    <source>
        <dbReference type="SAM" id="SignalP"/>
    </source>
</evidence>
<dbReference type="RefSeq" id="WP_064581879.1">
    <property type="nucleotide sequence ID" value="NZ_CP015878.1"/>
</dbReference>
<evidence type="ECO:0000313" key="6">
    <source>
        <dbReference type="EMBL" id="ANI13230.1"/>
    </source>
</evidence>
<evidence type="ECO:0000313" key="7">
    <source>
        <dbReference type="Proteomes" id="UP000077748"/>
    </source>
</evidence>
<proteinExistence type="inferred from homology"/>